<dbReference type="SUPFAM" id="SSF53474">
    <property type="entry name" value="alpha/beta-Hydrolases"/>
    <property type="match status" value="1"/>
</dbReference>
<evidence type="ECO:0000256" key="1">
    <source>
        <dbReference type="SAM" id="MobiDB-lite"/>
    </source>
</evidence>
<gene>
    <name evidence="2" type="ORF">F5X68DRAFT_271303</name>
</gene>
<dbReference type="InterPro" id="IPR029058">
    <property type="entry name" value="AB_hydrolase_fold"/>
</dbReference>
<dbReference type="Gene3D" id="3.40.50.1820">
    <property type="entry name" value="alpha/beta hydrolase"/>
    <property type="match status" value="2"/>
</dbReference>
<feature type="compositionally biased region" description="Basic and acidic residues" evidence="1">
    <location>
        <begin position="212"/>
        <end position="240"/>
    </location>
</feature>
<organism evidence="2 3">
    <name type="scientific">Plectosphaerella plurivora</name>
    <dbReference type="NCBI Taxonomy" id="936078"/>
    <lineage>
        <taxon>Eukaryota</taxon>
        <taxon>Fungi</taxon>
        <taxon>Dikarya</taxon>
        <taxon>Ascomycota</taxon>
        <taxon>Pezizomycotina</taxon>
        <taxon>Sordariomycetes</taxon>
        <taxon>Hypocreomycetidae</taxon>
        <taxon>Glomerellales</taxon>
        <taxon>Plectosphaerellaceae</taxon>
        <taxon>Plectosphaerella</taxon>
    </lineage>
</organism>
<feature type="region of interest" description="Disordered" evidence="1">
    <location>
        <begin position="194"/>
        <end position="285"/>
    </location>
</feature>
<accession>A0A9P8V2J2</accession>
<feature type="compositionally biased region" description="Basic residues" evidence="1">
    <location>
        <begin position="246"/>
        <end position="262"/>
    </location>
</feature>
<dbReference type="PANTHER" id="PTHR42103">
    <property type="entry name" value="ALPHA/BETA-HYDROLASES SUPERFAMILY PROTEIN"/>
    <property type="match status" value="1"/>
</dbReference>
<dbReference type="EMBL" id="JAGSXJ010000035">
    <property type="protein sequence ID" value="KAH6667080.1"/>
    <property type="molecule type" value="Genomic_DNA"/>
</dbReference>
<dbReference type="Proteomes" id="UP000770015">
    <property type="component" value="Unassembled WGS sequence"/>
</dbReference>
<comment type="caution">
    <text evidence="2">The sequence shown here is derived from an EMBL/GenBank/DDBJ whole genome shotgun (WGS) entry which is preliminary data.</text>
</comment>
<evidence type="ECO:0000313" key="2">
    <source>
        <dbReference type="EMBL" id="KAH6667080.1"/>
    </source>
</evidence>
<reference evidence="2" key="1">
    <citation type="journal article" date="2021" name="Nat. Commun.">
        <title>Genetic determinants of endophytism in the Arabidopsis root mycobiome.</title>
        <authorList>
            <person name="Mesny F."/>
            <person name="Miyauchi S."/>
            <person name="Thiergart T."/>
            <person name="Pickel B."/>
            <person name="Atanasova L."/>
            <person name="Karlsson M."/>
            <person name="Huettel B."/>
            <person name="Barry K.W."/>
            <person name="Haridas S."/>
            <person name="Chen C."/>
            <person name="Bauer D."/>
            <person name="Andreopoulos W."/>
            <person name="Pangilinan J."/>
            <person name="LaButti K."/>
            <person name="Riley R."/>
            <person name="Lipzen A."/>
            <person name="Clum A."/>
            <person name="Drula E."/>
            <person name="Henrissat B."/>
            <person name="Kohler A."/>
            <person name="Grigoriev I.V."/>
            <person name="Martin F.M."/>
            <person name="Hacquard S."/>
        </authorList>
    </citation>
    <scope>NUCLEOTIDE SEQUENCE</scope>
    <source>
        <strain evidence="2">MPI-SDFR-AT-0117</strain>
    </source>
</reference>
<evidence type="ECO:0000313" key="3">
    <source>
        <dbReference type="Proteomes" id="UP000770015"/>
    </source>
</evidence>
<name>A0A9P8V2J2_9PEZI</name>
<dbReference type="AlphaFoldDB" id="A0A9P8V2J2"/>
<protein>
    <submittedName>
        <fullName evidence="2">Uncharacterized protein</fullName>
    </submittedName>
</protein>
<sequence length="430" mass="47565">MLPDPTLTFTLPSVHDDTVLDCRVFHPYSLSPSPSAPPWKRHAAIVAHPYAPMGGCYDDPVVDTIGEALLRAGFLIATFNFRGASKSAGKTSWTSRPEQGDYMSLVGFMVYYVHYLDPYGLVNRGATGLVPPEDPNTPIFLSAGYSYGAIVTSRLPPLDHILSQFEGPVESSAAAEIRLRAQHLAEQQNTWLSQARASRTLAPQTPRSMRVGGDEGEQRRSSDMRRPHSPHTEDKLRRGVSDLLAKTRHRRSSSHRRSKSGQHRLEEIQQVPQKAEQQTPQPQKLEPVPNLVKLRPAYLLVSAPQGAFNHLLTLSFFHNPGSTIFSRGKPQGTDGEMAEEEAAATDLEAAETKLVRNTTLAVYGDRDVFGSASKNRAWTRRLQDMEKSQFRSVEVHGAGHFYTEDRTLHVLQEAVTTFATGLLGHIDGAK</sequence>
<proteinExistence type="predicted"/>
<dbReference type="OrthoDB" id="10260961at2759"/>
<dbReference type="PANTHER" id="PTHR42103:SF2">
    <property type="entry name" value="AB HYDROLASE-1 DOMAIN-CONTAINING PROTEIN"/>
    <property type="match status" value="1"/>
</dbReference>
<feature type="compositionally biased region" description="Polar residues" evidence="1">
    <location>
        <begin position="194"/>
        <end position="207"/>
    </location>
</feature>
<keyword evidence="3" id="KW-1185">Reference proteome</keyword>
<feature type="compositionally biased region" description="Polar residues" evidence="1">
    <location>
        <begin position="270"/>
        <end position="282"/>
    </location>
</feature>